<gene>
    <name evidence="2" type="ORF">ASZ90_014804</name>
</gene>
<comment type="caution">
    <text evidence="2">The sequence shown here is derived from an EMBL/GenBank/DDBJ whole genome shotgun (WGS) entry which is preliminary data.</text>
</comment>
<organism evidence="2">
    <name type="scientific">hydrocarbon metagenome</name>
    <dbReference type="NCBI Taxonomy" id="938273"/>
    <lineage>
        <taxon>unclassified sequences</taxon>
        <taxon>metagenomes</taxon>
        <taxon>ecological metagenomes</taxon>
    </lineage>
</organism>
<evidence type="ECO:0000259" key="1">
    <source>
        <dbReference type="Pfam" id="PF13166"/>
    </source>
</evidence>
<dbReference type="InterPro" id="IPR026866">
    <property type="entry name" value="CR006_AAA"/>
</dbReference>
<protein>
    <recommendedName>
        <fullName evidence="1">Protein CR006 P-loop domain-containing protein</fullName>
    </recommendedName>
</protein>
<dbReference type="Pfam" id="PF13166">
    <property type="entry name" value="AAA_13"/>
    <property type="match status" value="1"/>
</dbReference>
<dbReference type="EMBL" id="LNQE01001551">
    <property type="protein sequence ID" value="KUG15524.1"/>
    <property type="molecule type" value="Genomic_DNA"/>
</dbReference>
<feature type="domain" description="Protein CR006 P-loop" evidence="1">
    <location>
        <begin position="1"/>
        <end position="173"/>
    </location>
</feature>
<proteinExistence type="predicted"/>
<name>A0A0W8F3P6_9ZZZZ</name>
<evidence type="ECO:0000313" key="2">
    <source>
        <dbReference type="EMBL" id="KUG15524.1"/>
    </source>
</evidence>
<sequence>MKNRTKDTAQLIVLTHNYTFFKEVKNWYLRLDYHKKRDEEKNCCFYMLQNSYITGKRVSQLEYLDDLLRDYDSEYHYLFSLVYQTSKSDAKSLKNYYLFPNVSRRLLESFLAFRVPSKKNLNAKMKEIKFDPVKRDRIYRFVNENSHSGYISGDADRDLSYLAETQQVSKDIIDLIKEVDVSHYDEMIKIANPR</sequence>
<dbReference type="AlphaFoldDB" id="A0A0W8F3P6"/>
<accession>A0A0W8F3P6</accession>
<reference evidence="2" key="1">
    <citation type="journal article" date="2015" name="Proc. Natl. Acad. Sci. U.S.A.">
        <title>Networks of energetic and metabolic interactions define dynamics in microbial communities.</title>
        <authorList>
            <person name="Embree M."/>
            <person name="Liu J.K."/>
            <person name="Al-Bassam M.M."/>
            <person name="Zengler K."/>
        </authorList>
    </citation>
    <scope>NUCLEOTIDE SEQUENCE</scope>
</reference>